<reference evidence="2 3" key="1">
    <citation type="journal article" date="2012" name="Genome Biol.">
        <title>Genome and low-iron response of an oceanic diatom adapted to chronic iron limitation.</title>
        <authorList>
            <person name="Lommer M."/>
            <person name="Specht M."/>
            <person name="Roy A.S."/>
            <person name="Kraemer L."/>
            <person name="Andreson R."/>
            <person name="Gutowska M.A."/>
            <person name="Wolf J."/>
            <person name="Bergner S.V."/>
            <person name="Schilhabel M.B."/>
            <person name="Klostermeier U.C."/>
            <person name="Beiko R.G."/>
            <person name="Rosenstiel P."/>
            <person name="Hippler M."/>
            <person name="Laroche J."/>
        </authorList>
    </citation>
    <scope>NUCLEOTIDE SEQUENCE [LARGE SCALE GENOMIC DNA]</scope>
    <source>
        <strain evidence="2 3">CCMP1005</strain>
    </source>
</reference>
<dbReference type="AlphaFoldDB" id="K0TDE4"/>
<feature type="region of interest" description="Disordered" evidence="1">
    <location>
        <begin position="163"/>
        <end position="197"/>
    </location>
</feature>
<dbReference type="EMBL" id="AGNL01007137">
    <property type="protein sequence ID" value="EJK71521.1"/>
    <property type="molecule type" value="Genomic_DNA"/>
</dbReference>
<evidence type="ECO:0000256" key="1">
    <source>
        <dbReference type="SAM" id="MobiDB-lite"/>
    </source>
</evidence>
<gene>
    <name evidence="2" type="ORF">THAOC_07030</name>
</gene>
<accession>K0TDE4</accession>
<sequence length="354" mass="36451">MFAARASCSKSPFTENSPQDLLIERGLSKASGVCASYLHLRLWLFLSLSIDACVSSSIPGSATLAGQFPAACPCPLEKDPEPREFCPGVQNARTGPSAEGPGMGLRCTSRPIIPGHIPLYPLPVPVEVAVPQPDVRDDRAEAEEGVPGVGPGVVRVIPRVGEPPLVPRPLHPDRVKEGGEAEGEEEDRRNDREGLVGRRTAGLGYRRGCVAAGPSPPGVSIPLSLAEVAVFVELAVIEGTPRASARPVAPPELPAVARCPPAAVVGPMLVPLAVATAVPRGVGLHDGHALLVKLAHPLEQRRGPLAAGVLVGVDPQPERPEQALPPPPVADGVERAAAAAAVGAVPVVPVAQAG</sequence>
<name>K0TDE4_THAOC</name>
<evidence type="ECO:0000313" key="3">
    <source>
        <dbReference type="Proteomes" id="UP000266841"/>
    </source>
</evidence>
<comment type="caution">
    <text evidence="2">The sequence shown here is derived from an EMBL/GenBank/DDBJ whole genome shotgun (WGS) entry which is preliminary data.</text>
</comment>
<feature type="non-terminal residue" evidence="2">
    <location>
        <position position="354"/>
    </location>
</feature>
<keyword evidence="3" id="KW-1185">Reference proteome</keyword>
<proteinExistence type="predicted"/>
<evidence type="ECO:0000313" key="2">
    <source>
        <dbReference type="EMBL" id="EJK71521.1"/>
    </source>
</evidence>
<protein>
    <submittedName>
        <fullName evidence="2">Uncharacterized protein</fullName>
    </submittedName>
</protein>
<feature type="compositionally biased region" description="Basic and acidic residues" evidence="1">
    <location>
        <begin position="186"/>
        <end position="196"/>
    </location>
</feature>
<organism evidence="2 3">
    <name type="scientific">Thalassiosira oceanica</name>
    <name type="common">Marine diatom</name>
    <dbReference type="NCBI Taxonomy" id="159749"/>
    <lineage>
        <taxon>Eukaryota</taxon>
        <taxon>Sar</taxon>
        <taxon>Stramenopiles</taxon>
        <taxon>Ochrophyta</taxon>
        <taxon>Bacillariophyta</taxon>
        <taxon>Coscinodiscophyceae</taxon>
        <taxon>Thalassiosirophycidae</taxon>
        <taxon>Thalassiosirales</taxon>
        <taxon>Thalassiosiraceae</taxon>
        <taxon>Thalassiosira</taxon>
    </lineage>
</organism>
<feature type="compositionally biased region" description="Basic and acidic residues" evidence="1">
    <location>
        <begin position="170"/>
        <end position="179"/>
    </location>
</feature>
<dbReference type="Proteomes" id="UP000266841">
    <property type="component" value="Unassembled WGS sequence"/>
</dbReference>